<name>A0ABU7D304_9TELE</name>
<feature type="non-terminal residue" evidence="1">
    <location>
        <position position="1"/>
    </location>
</feature>
<proteinExistence type="predicted"/>
<protein>
    <submittedName>
        <fullName evidence="1">Uncharacterized protein</fullName>
    </submittedName>
</protein>
<reference evidence="1 2" key="1">
    <citation type="submission" date="2021-06" db="EMBL/GenBank/DDBJ databases">
        <authorList>
            <person name="Palmer J.M."/>
        </authorList>
    </citation>
    <scope>NUCLEOTIDE SEQUENCE [LARGE SCALE GENOMIC DNA]</scope>
    <source>
        <strain evidence="1 2">CL_MEX2019</strain>
        <tissue evidence="1">Muscle</tissue>
    </source>
</reference>
<gene>
    <name evidence="1" type="ORF">CHARACLAT_031821</name>
</gene>
<keyword evidence="2" id="KW-1185">Reference proteome</keyword>
<comment type="caution">
    <text evidence="1">The sequence shown here is derived from an EMBL/GenBank/DDBJ whole genome shotgun (WGS) entry which is preliminary data.</text>
</comment>
<evidence type="ECO:0000313" key="2">
    <source>
        <dbReference type="Proteomes" id="UP001352852"/>
    </source>
</evidence>
<sequence length="54" mass="5700">CLRCAINDDGLSFHVYGQRKHSGASSVCGHGWSYGSSYGGRSGRIVDVSLSVPL</sequence>
<evidence type="ECO:0000313" key="1">
    <source>
        <dbReference type="EMBL" id="MED6269317.1"/>
    </source>
</evidence>
<organism evidence="1 2">
    <name type="scientific">Characodon lateralis</name>
    <dbReference type="NCBI Taxonomy" id="208331"/>
    <lineage>
        <taxon>Eukaryota</taxon>
        <taxon>Metazoa</taxon>
        <taxon>Chordata</taxon>
        <taxon>Craniata</taxon>
        <taxon>Vertebrata</taxon>
        <taxon>Euteleostomi</taxon>
        <taxon>Actinopterygii</taxon>
        <taxon>Neopterygii</taxon>
        <taxon>Teleostei</taxon>
        <taxon>Neoteleostei</taxon>
        <taxon>Acanthomorphata</taxon>
        <taxon>Ovalentaria</taxon>
        <taxon>Atherinomorphae</taxon>
        <taxon>Cyprinodontiformes</taxon>
        <taxon>Goodeidae</taxon>
        <taxon>Characodon</taxon>
    </lineage>
</organism>
<accession>A0ABU7D304</accession>
<dbReference type="EMBL" id="JAHUTJ010013522">
    <property type="protein sequence ID" value="MED6269317.1"/>
    <property type="molecule type" value="Genomic_DNA"/>
</dbReference>
<dbReference type="Proteomes" id="UP001352852">
    <property type="component" value="Unassembled WGS sequence"/>
</dbReference>